<organism evidence="2">
    <name type="scientific">Tenacibaculum sp. Pbs-1</name>
    <dbReference type="NCBI Taxonomy" id="3238748"/>
    <lineage>
        <taxon>Bacteria</taxon>
        <taxon>Pseudomonadati</taxon>
        <taxon>Bacteroidota</taxon>
        <taxon>Flavobacteriia</taxon>
        <taxon>Flavobacteriales</taxon>
        <taxon>Flavobacteriaceae</taxon>
        <taxon>Tenacibaculum</taxon>
    </lineage>
</organism>
<sequence>MATPTLDLNSITPGNNYDFQLQPTTSNIFPVTVDPKVTTDTGVLSATISFSGIVDTPFGELLAINNGGGFDLLWLQLPVSGPFTYTIGSSTIQITQLTNTTFNIVETSGNPISNSEFETFLSTLFYGDLQSPYTDGVRTMDVTIFDTNGDSTTAQTIIRIYTTPPTVVDEADSILANSTGTITGNVLTNDSGSTAISVTEVDVYPSAVNNTYTTLYGDITIQANGTYTYDVDETNASVTGLRNGESLDDIISYTVADAIGIKDYGILTITINGVDEAPDAIDNTDSLTAFIDASATGNVITDPGTGGSDTVDRGLSTLVWESNFTNGETVNGKTKTIGGVGLSFTTLDPGGFGTSFNQTVDYTTNGGHTGYLIYNIDGTTNPTDDTVLVIDFDQPVFNLGFLLTDIDFSQGSSWQDQIKIEGNLDGINSTYKFVTTGGVINSGSNTFYGIGSAIPSDATGNINVFFEQPINQLRLSYNYGPNVTDPDPLGQIAGVSDIYWQGSGSVTTIRLGTTLGNLNAGNLNTLYPGTYGSIIMNPDGSYEYIVDTSNPAVAGLLVGQTLTDTFFYEISDGVSSDTANLVITINGSGTDPDGDGIADRLDLDDDNDGILDTEESLACAGTPLDLTGIGTTLTSGSYFDQDTEKIIDVTITTTGTVDEGNANGDILITQGGTATFTFSSPVTVSLKHEIGITGNFDTGDTWELTSTGEFTVADPNGDLMINSNSGGILNFDALGAISASEAWEIKTTTTSLKLDLKSGNTKSPINLALICGGFLDSDNDGIPNHLDLDSDNDGCFDAVEASENVSSGQLDGNGRIDIAAQGSIDSNGVPNLVNASGASDIGGDQGQETTGNEIVATQIQMDTQPSDSTICLGSNVTFTAAASSLSTTTYTGTAPGTNPDYSGSTSTTTGLVYQWLEQVGGVGAWNSISNGGIYSNATTPALTLTNPPITASTNKYRLIVTSTLNTCQTLASDEASLTIIPTSVGGSIAGSTNVCTGTNSTTLTLSGQTGNIIRWESSTDNFTTDTDIANTTTTLTATNLTTTTQYRAIVQSGACAEATSATATITVDPTSVGGSIAGSTNVCTGTNSTTLTLSGQTGNIIRWESSTDNFTTDTDIANTTTTLTATNLTTTTQYRAIVQSGACTEATSATATITVDPTSVGGSIAGSTNVCTGTNSTTLTLSGQTGNIIRWESSTDNFTTDTDIANTTTTLTATNLTTTTQYRAIVQSGACTEATSATATITVDPTSVGGSIAGSTNVCTGTNSTTLTLSGQTGNIIRWESSTDNFTTDTDIANTTTTLTATNLTTTTQYRAIVQSGACTEATSATATITVDPTSVGGSIAGSTNVCTGTNSTTLTLSGQTGNIIRWESSTDNFTTDTDIANTTTTLTATNLTTTTQYRAIVQSGACTEATSATATITVDPTSVGGSIAGSTNVCTGTNSTTLTLSGQTGNIIRWESSTDNFTTDTDIANTTTTLTATNLTTTTQYRAIVQSGACTEATSATATITVDPTSVGGSIAGSTNVCTGTNSTTLTLSGQTGNIIRWESSTDNFTTDTDIANTTTTLTATNLTTTTQYRAIVQSGACTEATSATATITVDPTSVGGSIAGSTNVCTGTNSTTLTLSGQTGNIIRWESSTDNFTTDTDIANTTTTLTATNLTTTTQYRAIVQSGACTEATSATATITVDPTSVGGSIAGSTNVCTGTNSTTLTLSGQTGNIIRWESSTDNFTTDTDIANTTTTLTATNLTTTTQYRAIVQSGACTEATSATATITVDPTSVGGSIAGSTNVCTGTNSTTLTLSGQTGNIIRWESSTDNFTTDTDIANTTTTLTATNLTTTTQYRAIVQSGACTEATSATATITVDPTSVGGSIAGSTNVCTGTNSTTLTLSGQTGNIIRWESSTDNFTTDTDIANTTTTLTTTNLTTTTQYRAIVQSGACTEATSATATITVDPTSVGGSIAGSTNVCTGTNSTTLTLSGQTGNIIRWESSTDNFTTDTDIANTTTTLTATNLTTTTQYRAIVQSGACTEATSATATITVDPTSVGGSIAGSTNVCTGTNSTTLTLSGQTGNIIRWESSTDNFTTDTDIANTTTTLTATNLTTTTQYRAIVQSGACTEATSATATITVDPTSVGGSIAGSTNVCTGTNSTTLTLSGQTGNIIRWESSTDNFTTDTDIANTTTTLTATNLTTTTQYRAIVQSGACTEATSATATITVDPTSVGGSIAGSTNVCTGTNSTTLTLSGQTGNIIRWESSTDNFTTDTDIANTTTTLTATNLTTTTQYRAIVQSGACTEATSATATITVDPTSVGGSIAGSTNVCTGTNSTTLTLSGQTGNIIRWESSTDNFTTDTDIANTTTTLTATNLTTTTQYRAIVQSGACTEATSATATITVDPTSVGGSIAGSTNVCTGTNSTTLTLSGQTGNIIRWESSTDNFTTDTDIANTTTTLTATNLTTTTQYRAIVQSGACTEATSATATITVDPTSVGGSIAGSTNVCTGTNSTTLTLSGQTGNIIRWESSTDNFTTDTDIANTTTTLTATNLTTTTQYRAIVQSGACTEATSATATITVDPTSVGGSIAGSTNVCTGTNSTTLTLSGQTGNIIRWESSTDNFTTDTDIANTTTTLTATNLTTTTQYRAIVQSGACTEATSATATITVDPTSVGGSIAGSTNVCTGTNSTTLTLSGQTGNIIRWESSTDNFTTDTDIANTTTTLTATNLTTTTQYRAIVQSGACTEATSATATITVDPTSVGGSIAGSTNVCTGTNSTTLTLSGQTGNIIRWESSTDNFTTDTDIANTTTTLTTTNLTTTTQYRAIVQSGACTEATSATATITVDPTSVGGSIAGSTNVCTGTNSTTLTLSGQTGNIIRWESSTDNFTTDTDIANTTTTLTATNLTTTTQYRAIVQSGACTEATSATATITVDPTSVGGSIAGSTNVCTGTNSTTLTLSGQTGNIIRWESSTDNFTTDTDIANTTTTLTATNLTTTTQYRAIVQSGACTEATSATATITVDPTSVGGSIAGSTNVCTGTNSTTLTLSGQTGNIIRWESSTDNFTTDTDIANTTTTLTATNLTTTTQYRAIVQSGACTEATSATATITVDPTSVGGSIAGSTNVCTGTNSTTLTLSGQTGNIIRWESSTDNFTTDTDIANTTTTLTATNLTTTTQYRAIVQSGACTEATSATATITVDPTSVGGSIAGSTNVCTGTNSTTLTLSGQTGNIIRWESSTDNFTTDTDIANTTTTLTATNLTTTTQYRAIVQSGACTEATSATATITVDPTSVGGSIAGSTNVCTGTNSTTLTLSGQTGNIIRWESSTDNFTTDTDIANTTTTLTATNLTTTTQYRAIVQSGACTEATSATATITVDPTSVGGSIAGSTNVCTGTNSTTLTLSGQTGNIIRWESSTDNFTTDTDIANTTTTLTTTNLTTTTQYRAIVQSGACTEATSATATITVDPTSVGGSIAGSTNVCTGTNSTTLTLSGQTGNIIRWESSTDNFTTDTDIANTTTTLTATNLTTTTQYRAIVQSGACTEATSATATITVDPTSVGGSIAGSTNVCTGTNSTTLTLSGQTGNIIRWESSTDNFTTDTDIANTTTTLTATNLTTTTQYRAIVQSGACTEATSATATITVDPTSVGGSIAGSTNVCTGTNSTTLTLSGQTGNIIRWESSTDNFTTDTDIANTTTTLTATNLTTTTQYRAIVQSGACTEATSATATITVDPTSVGGSIAGSTNVCTGTNSTTLTLSGQTGNIIRWESSTDNFTTDTDIANTTTTLTATNLTTTTQYRAIVQSGACTEATSATATITVDPTSVGGSIAGSTNVCTGTNSTTLTLSGQTGNIIRWESSTDNFTTDTDIANTTTTLTATNLTTTTQYRAIVQSGACTEATSATATITVDPTSVGGSIAGSTNVCTGTNSTTLTLSGQTGNIIRWESSTDNFTTDTDIANTTTTLTATNLTTTTQYRAIVQSGACTEATSATATITVDPTSVGGSIAGSTNVCTGTNSTTLTLSGQTGNIIRWESSTDNFTTDTDIANTTTTLTATNLTTTTQYRAIVQSGACTEATSATATITVDPTSVGGSIAGSTNVCTGTNSTTLTLSGQTGNIIRWESSTDNFTTDTDIANTTTTLTATNLTTTTQYRAIVQSGACTEATSATATITVGGVVNLTINDITADNIINASEAGSTIPVTGTVGGDFNTGDTVTLVINGNNYTGTVDASGNYSINVPGSDLAADTDTTVEASFLSYATCSTNTNHVYNVDTTAPVPTISVDNITADNIVNATEAGTTIAVTGTIGGDFNTGDTVTLVINGNNYTGTVDASGNYSINVPGSDLAADTDTTVEASVATTDGSGNAGGANTNHVYNVDTTAPVPTISVDNITADNIVNATEAGTTIAVTGTVGGDFNTGDTVTLVINGNNYTGTVDASGNYSINVPGSDLAADTDTTVEASVTTTDTAGNTTSATDTHLYNVDTTAPTLSIVIDDITPDNIIDAVEAGTYIPVTGTVTGDFNTGDTVTLIINGNTYTGTVDASGNYSINVPGSDLAADTNTTVEASVTTTDTAGNTTSATDTHLYNVDTTAPTLSIVIDDITPDNIIDAVEAGTDIPVTGTVTGDFNTGDTVTLIINGNTYTGTVDASGNYSINVPGSDLAADTDTTVEASVTTTDTAGNTTSATDTHLYNVDTTAPTLSIVIDDITPDNIIDAVEAGTDIPVTGTVTGDFNTGDTVTLIINGNTYTGTVDASGNYSINVPGSDLAADTDTTVEASVTTTDTAGNTASATDTHSYSLLDSDNDGIPDITDIDDDNDGILDTDEGDGNIDTDEDGIPDSLDTDSDNDGVPDVIEGNDDNSDGIPDSLPSGNDSDGDGLDDTYDTDNGGTPVDIPDNDGDGIPDFQDIDDDNDGINTSDENPGDSDPTTNDALDTDDNGIPDYLDPNTKPCGTPYNIMTPGSDGDNDIFFISCIDRPEYSNNTVEIFNRWGNTVYKASGYNNKDVVFNGTSNGRTTINVDEKLPSGTYFYVIDLGDGSKAKVGWLYINR</sequence>
<feature type="compositionally biased region" description="Acidic residues" evidence="1">
    <location>
        <begin position="4845"/>
        <end position="4855"/>
    </location>
</feature>
<accession>A0AB33KYC3</accession>
<proteinExistence type="predicted"/>
<feature type="compositionally biased region" description="Low complexity" evidence="1">
    <location>
        <begin position="4856"/>
        <end position="4865"/>
    </location>
</feature>
<name>A0AB33KYC3_9FLAO</name>
<feature type="compositionally biased region" description="Polar residues" evidence="1">
    <location>
        <begin position="4757"/>
        <end position="4772"/>
    </location>
</feature>
<dbReference type="Gene3D" id="2.60.40.10">
    <property type="entry name" value="Immunoglobulins"/>
    <property type="match status" value="6"/>
</dbReference>
<dbReference type="SUPFAM" id="SSF103647">
    <property type="entry name" value="TSP type-3 repeat"/>
    <property type="match status" value="1"/>
</dbReference>
<dbReference type="NCBIfam" id="NF012196">
    <property type="entry name" value="Ig_like_ice"/>
    <property type="match status" value="6"/>
</dbReference>
<evidence type="ECO:0000313" key="2">
    <source>
        <dbReference type="EMBL" id="BFP68183.1"/>
    </source>
</evidence>
<protein>
    <submittedName>
        <fullName evidence="2">Uncharacterized protein</fullName>
    </submittedName>
</protein>
<feature type="region of interest" description="Disordered" evidence="1">
    <location>
        <begin position="4751"/>
        <end position="4922"/>
    </location>
</feature>
<dbReference type="Pfam" id="PF13585">
    <property type="entry name" value="CHU_C"/>
    <property type="match status" value="1"/>
</dbReference>
<dbReference type="GO" id="GO:0005509">
    <property type="term" value="F:calcium ion binding"/>
    <property type="evidence" value="ECO:0007669"/>
    <property type="project" value="InterPro"/>
</dbReference>
<gene>
    <name evidence="2" type="ORF">Pbs1_15260</name>
</gene>
<reference evidence="2" key="1">
    <citation type="submission" date="2024-08" db="EMBL/GenBank/DDBJ databases">
        <title>Whole genome sequence of Tenacibaculum sp. strain pbs-1 associated with black-spot shell disease in Akoya pearl oysters.</title>
        <authorList>
            <person name="Sakatoku A."/>
            <person name="Suzuki T."/>
            <person name="Hatano K."/>
            <person name="Seki M."/>
            <person name="Tanaka D."/>
            <person name="Nakamura S."/>
            <person name="Suzuki N."/>
            <person name="Isshiki T."/>
        </authorList>
    </citation>
    <scope>NUCLEOTIDE SEQUENCE</scope>
    <source>
        <strain evidence="2">Pbs-1</strain>
    </source>
</reference>
<dbReference type="Gene3D" id="4.10.1080.10">
    <property type="entry name" value="TSP type-3 repeat"/>
    <property type="match status" value="1"/>
</dbReference>
<feature type="compositionally biased region" description="Polar residues" evidence="1">
    <location>
        <begin position="4887"/>
        <end position="4903"/>
    </location>
</feature>
<feature type="compositionally biased region" description="Acidic residues" evidence="1">
    <location>
        <begin position="4866"/>
        <end position="4884"/>
    </location>
</feature>
<dbReference type="NCBIfam" id="NF033510">
    <property type="entry name" value="Ca_tandemer"/>
    <property type="match status" value="6"/>
</dbReference>
<dbReference type="InterPro" id="IPR028974">
    <property type="entry name" value="TSP_type-3_rpt"/>
</dbReference>
<dbReference type="InterPro" id="IPR049826">
    <property type="entry name" value="Ig-like_ice"/>
</dbReference>
<dbReference type="InterPro" id="IPR013783">
    <property type="entry name" value="Ig-like_fold"/>
</dbReference>
<evidence type="ECO:0000256" key="1">
    <source>
        <dbReference type="SAM" id="MobiDB-lite"/>
    </source>
</evidence>
<dbReference type="EMBL" id="AP035888">
    <property type="protein sequence ID" value="BFP68183.1"/>
    <property type="molecule type" value="Genomic_DNA"/>
</dbReference>
<feature type="compositionally biased region" description="Acidic residues" evidence="1">
    <location>
        <begin position="4773"/>
        <end position="4832"/>
    </location>
</feature>